<protein>
    <submittedName>
        <fullName evidence="3">TRAP-type C4-dicarboxylate transport system substrate-binding protein</fullName>
    </submittedName>
</protein>
<gene>
    <name evidence="3" type="ORF">BCL74_2416</name>
</gene>
<dbReference type="Proteomes" id="UP000277424">
    <property type="component" value="Unassembled WGS sequence"/>
</dbReference>
<dbReference type="PANTHER" id="PTHR33376">
    <property type="match status" value="1"/>
</dbReference>
<dbReference type="InterPro" id="IPR018389">
    <property type="entry name" value="DctP_fam"/>
</dbReference>
<keyword evidence="1 2" id="KW-0732">Signal</keyword>
<feature type="chain" id="PRO_5019470136" evidence="2">
    <location>
        <begin position="24"/>
        <end position="324"/>
    </location>
</feature>
<evidence type="ECO:0000313" key="4">
    <source>
        <dbReference type="Proteomes" id="UP000277424"/>
    </source>
</evidence>
<accession>A0A420WHI6</accession>
<dbReference type="NCBIfam" id="NF037995">
    <property type="entry name" value="TRAP_S1"/>
    <property type="match status" value="1"/>
</dbReference>
<dbReference type="AlphaFoldDB" id="A0A420WHI6"/>
<name>A0A420WHI6_9PROT</name>
<dbReference type="Gene3D" id="3.40.190.170">
    <property type="entry name" value="Bacterial extracellular solute-binding protein, family 7"/>
    <property type="match status" value="1"/>
</dbReference>
<evidence type="ECO:0000256" key="1">
    <source>
        <dbReference type="ARBA" id="ARBA00022729"/>
    </source>
</evidence>
<dbReference type="Pfam" id="PF03480">
    <property type="entry name" value="DctP"/>
    <property type="match status" value="1"/>
</dbReference>
<dbReference type="CDD" id="cd13602">
    <property type="entry name" value="PBP2_TRAP_BpDctp6_7"/>
    <property type="match status" value="1"/>
</dbReference>
<organism evidence="3 4">
    <name type="scientific">Oceanibaculum indicum</name>
    <dbReference type="NCBI Taxonomy" id="526216"/>
    <lineage>
        <taxon>Bacteria</taxon>
        <taxon>Pseudomonadati</taxon>
        <taxon>Pseudomonadota</taxon>
        <taxon>Alphaproteobacteria</taxon>
        <taxon>Rhodospirillales</taxon>
        <taxon>Oceanibaculaceae</taxon>
        <taxon>Oceanibaculum</taxon>
    </lineage>
</organism>
<evidence type="ECO:0000256" key="2">
    <source>
        <dbReference type="SAM" id="SignalP"/>
    </source>
</evidence>
<dbReference type="OrthoDB" id="9783941at2"/>
<dbReference type="EMBL" id="RBIG01000002">
    <property type="protein sequence ID" value="RKQ70468.1"/>
    <property type="molecule type" value="Genomic_DNA"/>
</dbReference>
<evidence type="ECO:0000313" key="3">
    <source>
        <dbReference type="EMBL" id="RKQ70468.1"/>
    </source>
</evidence>
<dbReference type="RefSeq" id="WP_121220262.1">
    <property type="nucleotide sequence ID" value="NZ_RBIG01000002.1"/>
</dbReference>
<dbReference type="InterPro" id="IPR038404">
    <property type="entry name" value="TRAP_DctP_sf"/>
</dbReference>
<sequence>MRKFFTAMALSMAVAGFSTAASAETWDMPLPYPDTNFHTKNTRMFAEDVAKLSGGKLTITIHSGASLFKMPEIKRAVRTGQAQIGEILLSAYGNENAVFEADGVPFLATGYDNAMKLYKAQKPVLEKLLAEEGLKLLYAAPWPGQGLFVQTEIASVEGMKGVKFRAYNAATARFAELAGAVPTTVQYAEVPQAFSTGLVSSMLTSGATGVDVKAWDFVKVFYQTDAMHPKNIVFVNKRAFDGLDKATQDAVMKAAADAETRIWAASKEEAERTVKALGDNGMKVLMPSDKLQADLKAIGDQMVKEWLEKAGADGKTIVDAYNKM</sequence>
<dbReference type="PANTHER" id="PTHR33376:SF4">
    <property type="entry name" value="SIALIC ACID-BINDING PERIPLASMIC PROTEIN SIAP"/>
    <property type="match status" value="1"/>
</dbReference>
<feature type="signal peptide" evidence="2">
    <location>
        <begin position="1"/>
        <end position="23"/>
    </location>
</feature>
<reference evidence="3 4" key="1">
    <citation type="submission" date="2018-10" db="EMBL/GenBank/DDBJ databases">
        <title>Comparative analysis of microorganisms from saline springs in Andes Mountain Range, Colombia.</title>
        <authorList>
            <person name="Rubin E."/>
        </authorList>
    </citation>
    <scope>NUCLEOTIDE SEQUENCE [LARGE SCALE GENOMIC DNA]</scope>
    <source>
        <strain evidence="3 4">USBA 36</strain>
    </source>
</reference>
<proteinExistence type="predicted"/>
<dbReference type="GO" id="GO:0055085">
    <property type="term" value="P:transmembrane transport"/>
    <property type="evidence" value="ECO:0007669"/>
    <property type="project" value="InterPro"/>
</dbReference>
<comment type="caution">
    <text evidence="3">The sequence shown here is derived from an EMBL/GenBank/DDBJ whole genome shotgun (WGS) entry which is preliminary data.</text>
</comment>